<evidence type="ECO:0000313" key="2">
    <source>
        <dbReference type="EMBL" id="RZS53141.1"/>
    </source>
</evidence>
<comment type="caution">
    <text evidence="2">The sequence shown here is derived from an EMBL/GenBank/DDBJ whole genome shotgun (WGS) entry which is preliminary data.</text>
</comment>
<keyword evidence="1" id="KW-0472">Membrane</keyword>
<evidence type="ECO:0008006" key="4">
    <source>
        <dbReference type="Google" id="ProtNLM"/>
    </source>
</evidence>
<evidence type="ECO:0000256" key="1">
    <source>
        <dbReference type="SAM" id="Phobius"/>
    </source>
</evidence>
<evidence type="ECO:0000313" key="3">
    <source>
        <dbReference type="Proteomes" id="UP000293433"/>
    </source>
</evidence>
<reference evidence="2 3" key="1">
    <citation type="submission" date="2019-02" db="EMBL/GenBank/DDBJ databases">
        <title>Genomic Encyclopedia of Type Strains, Phase IV (KMG-IV): sequencing the most valuable type-strain genomes for metagenomic binning, comparative biology and taxonomic classification.</title>
        <authorList>
            <person name="Goeker M."/>
        </authorList>
    </citation>
    <scope>NUCLEOTIDE SEQUENCE [LARGE SCALE GENOMIC DNA]</scope>
    <source>
        <strain evidence="2 3">DSM 10617</strain>
    </source>
</reference>
<dbReference type="AlphaFoldDB" id="A0A4Q7LGG0"/>
<keyword evidence="1" id="KW-1133">Transmembrane helix</keyword>
<proteinExistence type="predicted"/>
<keyword evidence="3" id="KW-1185">Reference proteome</keyword>
<organism evidence="2 3">
    <name type="scientific">Sphaerotilus mobilis</name>
    <dbReference type="NCBI Taxonomy" id="47994"/>
    <lineage>
        <taxon>Bacteria</taxon>
        <taxon>Pseudomonadati</taxon>
        <taxon>Pseudomonadota</taxon>
        <taxon>Betaproteobacteria</taxon>
        <taxon>Burkholderiales</taxon>
        <taxon>Sphaerotilaceae</taxon>
        <taxon>Sphaerotilus</taxon>
    </lineage>
</organism>
<gene>
    <name evidence="2" type="ORF">EV685_2765</name>
</gene>
<dbReference type="EMBL" id="SGWV01000010">
    <property type="protein sequence ID" value="RZS53141.1"/>
    <property type="molecule type" value="Genomic_DNA"/>
</dbReference>
<name>A0A4Q7LGG0_9BURK</name>
<protein>
    <recommendedName>
        <fullName evidence="4">TIR domain-containing protein</fullName>
    </recommendedName>
</protein>
<dbReference type="Proteomes" id="UP000293433">
    <property type="component" value="Unassembled WGS sequence"/>
</dbReference>
<keyword evidence="1" id="KW-0812">Transmembrane</keyword>
<feature type="transmembrane region" description="Helical" evidence="1">
    <location>
        <begin position="212"/>
        <end position="231"/>
    </location>
</feature>
<accession>A0A4Q7LGG0</accession>
<sequence>MGIPVRPLSNTKRSAFAMEKPKVFISVGSNGTEVQRAATDQIFSLVKAIGLSPRQMEKNEWSSEQPLRAIRKVIDECHGVVVVAFTRYEFASGVEYKKNNESSPLQHVRLPTVWNQIEAAMAYGRGLPLLVICEHGLRDDGLLEGKYDWKVLWTDFSTADINSEKFSGFAESWKRLVEEQAAKQSSVPHPKEVDLARVSISKLLGMLTFSQFTSIIAALASAFASVAAVAFKVGGGKWPWE</sequence>